<keyword evidence="3" id="KW-1185">Reference proteome</keyword>
<dbReference type="Pfam" id="PF19614">
    <property type="entry name" value="DUF6119"/>
    <property type="match status" value="1"/>
</dbReference>
<feature type="region of interest" description="Disordered" evidence="1">
    <location>
        <begin position="46"/>
        <end position="65"/>
    </location>
</feature>
<dbReference type="InterPro" id="IPR026487">
    <property type="entry name" value="CHP04141"/>
</dbReference>
<gene>
    <name evidence="2" type="ORF">JOE68_001736</name>
</gene>
<organism evidence="2 3">
    <name type="scientific">Saccharothrix algeriensis</name>
    <dbReference type="NCBI Taxonomy" id="173560"/>
    <lineage>
        <taxon>Bacteria</taxon>
        <taxon>Bacillati</taxon>
        <taxon>Actinomycetota</taxon>
        <taxon>Actinomycetes</taxon>
        <taxon>Pseudonocardiales</taxon>
        <taxon>Pseudonocardiaceae</taxon>
        <taxon>Saccharothrix</taxon>
    </lineage>
</organism>
<evidence type="ECO:0008006" key="4">
    <source>
        <dbReference type="Google" id="ProtNLM"/>
    </source>
</evidence>
<dbReference type="EMBL" id="JAFBCL010000001">
    <property type="protein sequence ID" value="MBM7810871.1"/>
    <property type="molecule type" value="Genomic_DNA"/>
</dbReference>
<reference evidence="2 3" key="1">
    <citation type="submission" date="2021-01" db="EMBL/GenBank/DDBJ databases">
        <title>Sequencing the genomes of 1000 actinobacteria strains.</title>
        <authorList>
            <person name="Klenk H.-P."/>
        </authorList>
    </citation>
    <scope>NUCLEOTIDE SEQUENCE [LARGE SCALE GENOMIC DNA]</scope>
    <source>
        <strain evidence="2 3">DSM 44581</strain>
    </source>
</reference>
<feature type="compositionally biased region" description="Basic and acidic residues" evidence="1">
    <location>
        <begin position="50"/>
        <end position="62"/>
    </location>
</feature>
<accession>A0ABS2S3R3</accession>
<dbReference type="RefSeq" id="WP_204841789.1">
    <property type="nucleotide sequence ID" value="NZ_JAFBCL010000001.1"/>
</dbReference>
<evidence type="ECO:0000256" key="1">
    <source>
        <dbReference type="SAM" id="MobiDB-lite"/>
    </source>
</evidence>
<protein>
    <recommendedName>
        <fullName evidence="4">Sporadically distributed protein, TIGR04141 family</fullName>
    </recommendedName>
</protein>
<evidence type="ECO:0000313" key="3">
    <source>
        <dbReference type="Proteomes" id="UP001195724"/>
    </source>
</evidence>
<feature type="region of interest" description="Disordered" evidence="1">
    <location>
        <begin position="119"/>
        <end position="182"/>
    </location>
</feature>
<proteinExistence type="predicted"/>
<comment type="caution">
    <text evidence="2">The sequence shown here is derived from an EMBL/GenBank/DDBJ whole genome shotgun (WGS) entry which is preliminary data.</text>
</comment>
<dbReference type="Proteomes" id="UP001195724">
    <property type="component" value="Unassembled WGS sequence"/>
</dbReference>
<evidence type="ECO:0000313" key="2">
    <source>
        <dbReference type="EMBL" id="MBM7810871.1"/>
    </source>
</evidence>
<name>A0ABS2S3R3_9PSEU</name>
<sequence>MALYCLLDDLPPEDRVKRADGVTTAYDGPVTINGVQAHLVAGVRAADGPARAERTTGREPDPRGATPFAVVLVPVGGRVLAAAFGSGRHLLDGAPADERPGPLFAIRRLDPARLRAISRTPPAPTARTGHAPSPAGGTPAGSRPGPAGEADVADPAHHGATGGKRCRVRADDPPTTSAGRPPGAFLAGLAAVCRAVEEDDENSPLRFLSRVRPLGDHDPVVPRLEGRLAVALGGGDEFGPLGLCPPAAAARAADVANSFYTNSVGGLGPVGLGADLDVAAITGRFAAVPVSARVSELKVSRLMPCADEHREQLLTRPIPMDRWVAFETEVDGRAYCLHQGRWYGVGRDAVERVRARAAELVANRSDLEFPPWTPAGGPGDEHRYCRRVARRDGYLCPDRDFARTPMHPRLRLADVIGPGDEVVHVGWLGRATAAGRLFARARVSAWAQRLEPEALAQLDAEVRRLDGRRRVTERPRVVVLAAAGRRWDADRLFTFSLVDLLRLAEDLRHHGISLQFADIPSAPQEGGGRAA</sequence>
<dbReference type="NCBIfam" id="TIGR04141">
    <property type="entry name" value="TIGR04141 family sporadically distributed protein"/>
    <property type="match status" value="1"/>
</dbReference>